<evidence type="ECO:0000256" key="9">
    <source>
        <dbReference type="SAM" id="MobiDB-lite"/>
    </source>
</evidence>
<dbReference type="AlphaFoldDB" id="A0A3Q3J6Q0"/>
<keyword evidence="6 8" id="KW-0675">Receptor</keyword>
<dbReference type="Proteomes" id="UP000261600">
    <property type="component" value="Unplaced"/>
</dbReference>
<dbReference type="OrthoDB" id="8804420at2759"/>
<evidence type="ECO:0000256" key="10">
    <source>
        <dbReference type="SAM" id="Phobius"/>
    </source>
</evidence>
<evidence type="ECO:0000259" key="11">
    <source>
        <dbReference type="PROSITE" id="PS50262"/>
    </source>
</evidence>
<feature type="transmembrane region" description="Helical" evidence="10">
    <location>
        <begin position="79"/>
        <end position="100"/>
    </location>
</feature>
<feature type="transmembrane region" description="Helical" evidence="10">
    <location>
        <begin position="292"/>
        <end position="310"/>
    </location>
</feature>
<reference evidence="12" key="1">
    <citation type="submission" date="2025-08" db="UniProtKB">
        <authorList>
            <consortium name="Ensembl"/>
        </authorList>
    </citation>
    <scope>IDENTIFICATION</scope>
</reference>
<dbReference type="GO" id="GO:0009897">
    <property type="term" value="C:external side of plasma membrane"/>
    <property type="evidence" value="ECO:0007669"/>
    <property type="project" value="TreeGrafter"/>
</dbReference>
<evidence type="ECO:0000256" key="2">
    <source>
        <dbReference type="ARBA" id="ARBA00022692"/>
    </source>
</evidence>
<keyword evidence="7 8" id="KW-0807">Transducer</keyword>
<evidence type="ECO:0000256" key="4">
    <source>
        <dbReference type="ARBA" id="ARBA00023040"/>
    </source>
</evidence>
<dbReference type="CTD" id="186"/>
<feature type="region of interest" description="Disordered" evidence="9">
    <location>
        <begin position="388"/>
        <end position="418"/>
    </location>
</feature>
<evidence type="ECO:0000256" key="1">
    <source>
        <dbReference type="ARBA" id="ARBA00004370"/>
    </source>
</evidence>
<keyword evidence="2 8" id="KW-0812">Transmembrane</keyword>
<dbReference type="GO" id="GO:0030593">
    <property type="term" value="P:neutrophil chemotaxis"/>
    <property type="evidence" value="ECO:0007669"/>
    <property type="project" value="TreeGrafter"/>
</dbReference>
<feature type="transmembrane region" description="Helical" evidence="10">
    <location>
        <begin position="45"/>
        <end position="67"/>
    </location>
</feature>
<evidence type="ECO:0000256" key="3">
    <source>
        <dbReference type="ARBA" id="ARBA00022989"/>
    </source>
</evidence>
<evidence type="ECO:0000313" key="12">
    <source>
        <dbReference type="Ensembl" id="ENSMALP00000014303.1"/>
    </source>
</evidence>
<dbReference type="InterPro" id="IPR017452">
    <property type="entry name" value="GPCR_Rhodpsn_7TM"/>
</dbReference>
<sequence>MAITHVLSLFNSTSFPVSTTEIYPNTSAPPCTDWPPVSMTTVIPAIYSIICVLGIAANALVMCVLAHASASRTTVANTFMLNLCVSDLLFLLSLPLWAVYYSRGYSWPFGQVACKICGALHNLNLYASIFFITCMSMDRYLAIVHPFYSQSARDPRRARLTCIVVWLLACACSAPTLALRSMHYLEGLGVEGCVISYPDDTWFLTLACMKIVLAFLLPLLVICFCYCAVGIHLLADTGLARMQSTSHSLNMPSFKSLEFKESCSKPERPPTPCVNLSSSGSRILEGRGLERVLWTVAAVVLAFFLCWFPFHCVTFIEVLESKGWLDSCWVNWTILNLTPLTLCLGFSNSAINPVLYCFVGNHFRGRLGGLWKDLCACLKARGENHSQKRGSFSTRLSSSSRKLSDLKDLATVEPSGSA</sequence>
<dbReference type="RefSeq" id="XP_020451028.1">
    <property type="nucleotide sequence ID" value="XM_020595372.1"/>
</dbReference>
<dbReference type="GO" id="GO:0016493">
    <property type="term" value="F:C-C chemokine receptor activity"/>
    <property type="evidence" value="ECO:0007669"/>
    <property type="project" value="TreeGrafter"/>
</dbReference>
<dbReference type="Ensembl" id="ENSMALT00000014608.1">
    <property type="protein sequence ID" value="ENSMALP00000014303.1"/>
    <property type="gene ID" value="ENSMALG00000010058.1"/>
</dbReference>
<dbReference type="PROSITE" id="PS00237">
    <property type="entry name" value="G_PROTEIN_RECEP_F1_1"/>
    <property type="match status" value="1"/>
</dbReference>
<dbReference type="KEGG" id="malb:109957478"/>
<dbReference type="InterPro" id="IPR000276">
    <property type="entry name" value="GPCR_Rhodpsn"/>
</dbReference>
<comment type="subcellular location">
    <subcellularLocation>
        <location evidence="1">Membrane</location>
    </subcellularLocation>
</comment>
<reference evidence="12" key="2">
    <citation type="submission" date="2025-09" db="UniProtKB">
        <authorList>
            <consortium name="Ensembl"/>
        </authorList>
    </citation>
    <scope>IDENTIFICATION</scope>
</reference>
<dbReference type="STRING" id="43700.ENSMALP00000014303"/>
<protein>
    <recommendedName>
        <fullName evidence="11">G-protein coupled receptors family 1 profile domain-containing protein</fullName>
    </recommendedName>
</protein>
<dbReference type="Gene3D" id="1.20.1070.10">
    <property type="entry name" value="Rhodopsin 7-helix transmembrane proteins"/>
    <property type="match status" value="1"/>
</dbReference>
<keyword evidence="13" id="KW-1185">Reference proteome</keyword>
<dbReference type="Pfam" id="PF00001">
    <property type="entry name" value="7tm_1"/>
    <property type="match status" value="1"/>
</dbReference>
<accession>A0A3Q3J6Q0</accession>
<name>A0A3Q3J6Q0_MONAL</name>
<evidence type="ECO:0000256" key="6">
    <source>
        <dbReference type="ARBA" id="ARBA00023170"/>
    </source>
</evidence>
<feature type="transmembrane region" description="Helical" evidence="10">
    <location>
        <begin position="125"/>
        <end position="148"/>
    </location>
</feature>
<keyword evidence="5 10" id="KW-0472">Membrane</keyword>
<dbReference type="SUPFAM" id="SSF81321">
    <property type="entry name" value="Family A G protein-coupled receptor-like"/>
    <property type="match status" value="1"/>
</dbReference>
<keyword evidence="3 10" id="KW-1133">Transmembrane helix</keyword>
<evidence type="ECO:0000313" key="13">
    <source>
        <dbReference type="Proteomes" id="UP000261600"/>
    </source>
</evidence>
<feature type="domain" description="G-protein coupled receptors family 1 profile" evidence="11">
    <location>
        <begin position="57"/>
        <end position="356"/>
    </location>
</feature>
<dbReference type="PROSITE" id="PS50262">
    <property type="entry name" value="G_PROTEIN_RECEP_F1_2"/>
    <property type="match status" value="1"/>
</dbReference>
<evidence type="ECO:0000256" key="7">
    <source>
        <dbReference type="ARBA" id="ARBA00023224"/>
    </source>
</evidence>
<evidence type="ECO:0000256" key="5">
    <source>
        <dbReference type="ARBA" id="ARBA00023136"/>
    </source>
</evidence>
<organism evidence="12 13">
    <name type="scientific">Monopterus albus</name>
    <name type="common">Swamp eel</name>
    <dbReference type="NCBI Taxonomy" id="43700"/>
    <lineage>
        <taxon>Eukaryota</taxon>
        <taxon>Metazoa</taxon>
        <taxon>Chordata</taxon>
        <taxon>Craniata</taxon>
        <taxon>Vertebrata</taxon>
        <taxon>Euteleostomi</taxon>
        <taxon>Actinopterygii</taxon>
        <taxon>Neopterygii</taxon>
        <taxon>Teleostei</taxon>
        <taxon>Neoteleostei</taxon>
        <taxon>Acanthomorphata</taxon>
        <taxon>Anabantaria</taxon>
        <taxon>Synbranchiformes</taxon>
        <taxon>Synbranchidae</taxon>
        <taxon>Monopterus</taxon>
    </lineage>
</organism>
<keyword evidence="4 8" id="KW-0297">G-protein coupled receptor</keyword>
<dbReference type="PRINTS" id="PR00237">
    <property type="entry name" value="GPCRRHODOPSN"/>
</dbReference>
<comment type="similarity">
    <text evidence="8">Belongs to the G-protein coupled receptor 1 family.</text>
</comment>
<dbReference type="GO" id="GO:0019722">
    <property type="term" value="P:calcium-mediated signaling"/>
    <property type="evidence" value="ECO:0007669"/>
    <property type="project" value="TreeGrafter"/>
</dbReference>
<proteinExistence type="inferred from homology"/>
<feature type="transmembrane region" description="Helical" evidence="10">
    <location>
        <begin position="160"/>
        <end position="182"/>
    </location>
</feature>
<dbReference type="GO" id="GO:0007204">
    <property type="term" value="P:positive regulation of cytosolic calcium ion concentration"/>
    <property type="evidence" value="ECO:0007669"/>
    <property type="project" value="TreeGrafter"/>
</dbReference>
<dbReference type="PANTHER" id="PTHR10489:SF952">
    <property type="entry name" value="TYPE-2 ANGIOTENSIN II RECEPTOR"/>
    <property type="match status" value="1"/>
</dbReference>
<evidence type="ECO:0000256" key="8">
    <source>
        <dbReference type="RuleBase" id="RU000688"/>
    </source>
</evidence>
<dbReference type="GeneID" id="109957478"/>
<feature type="transmembrane region" description="Helical" evidence="10">
    <location>
        <begin position="202"/>
        <end position="235"/>
    </location>
</feature>
<dbReference type="GO" id="GO:0019957">
    <property type="term" value="F:C-C chemokine binding"/>
    <property type="evidence" value="ECO:0007669"/>
    <property type="project" value="TreeGrafter"/>
</dbReference>
<dbReference type="PRINTS" id="PR01157">
    <property type="entry name" value="P2YPURNOCPTR"/>
</dbReference>
<dbReference type="PANTHER" id="PTHR10489">
    <property type="entry name" value="CELL ADHESION MOLECULE"/>
    <property type="match status" value="1"/>
</dbReference>
<dbReference type="GO" id="GO:0006955">
    <property type="term" value="P:immune response"/>
    <property type="evidence" value="ECO:0007669"/>
    <property type="project" value="TreeGrafter"/>
</dbReference>
<dbReference type="InterPro" id="IPR050119">
    <property type="entry name" value="CCR1-9-like"/>
</dbReference>